<evidence type="ECO:0000256" key="4">
    <source>
        <dbReference type="ARBA" id="ARBA00022485"/>
    </source>
</evidence>
<dbReference type="InterPro" id="IPR001949">
    <property type="entry name" value="NADH-UbQ_OxRdtase_51kDa_CS"/>
</dbReference>
<proteinExistence type="inferred from homology"/>
<comment type="function">
    <text evidence="14">NDH-1 shuttles electrons from NADH, via FMN and iron-sulfur (Fe-S) centers, to quinones in the respiratory chain.</text>
</comment>
<comment type="cofactor">
    <cofactor evidence="2 14">
        <name>[4Fe-4S] cluster</name>
        <dbReference type="ChEBI" id="CHEBI:49883"/>
    </cofactor>
</comment>
<evidence type="ECO:0000256" key="6">
    <source>
        <dbReference type="ARBA" id="ARBA00022643"/>
    </source>
</evidence>
<evidence type="ECO:0000256" key="1">
    <source>
        <dbReference type="ARBA" id="ARBA00001917"/>
    </source>
</evidence>
<dbReference type="GO" id="GO:0046872">
    <property type="term" value="F:metal ion binding"/>
    <property type="evidence" value="ECO:0007669"/>
    <property type="project" value="UniProtKB-KW"/>
</dbReference>
<evidence type="ECO:0000259" key="15">
    <source>
        <dbReference type="SMART" id="SM00928"/>
    </source>
</evidence>
<keyword evidence="12 14" id="KW-0520">NAD</keyword>
<dbReference type="Pfam" id="PF22461">
    <property type="entry name" value="SLBB_2"/>
    <property type="match status" value="1"/>
</dbReference>
<protein>
    <recommendedName>
        <fullName evidence="14">NADH-quinone oxidoreductase subunit F</fullName>
        <ecNumber evidence="14">7.1.1.-</ecNumber>
    </recommendedName>
</protein>
<dbReference type="Gene3D" id="6.10.250.1450">
    <property type="match status" value="1"/>
</dbReference>
<name>A0A369KQQ9_9BACT</name>
<evidence type="ECO:0000313" key="17">
    <source>
        <dbReference type="Proteomes" id="UP000253934"/>
    </source>
</evidence>
<dbReference type="InterPro" id="IPR011537">
    <property type="entry name" value="NADH-UbQ_OxRdtase_suF"/>
</dbReference>
<evidence type="ECO:0000256" key="12">
    <source>
        <dbReference type="ARBA" id="ARBA00023027"/>
    </source>
</evidence>
<keyword evidence="10 14" id="KW-0408">Iron</keyword>
<dbReference type="SUPFAM" id="SSF142019">
    <property type="entry name" value="Nqo1 FMN-binding domain-like"/>
    <property type="match status" value="1"/>
</dbReference>
<dbReference type="PANTHER" id="PTHR43578">
    <property type="entry name" value="NADH-QUINONE OXIDOREDUCTASE SUBUNIT F"/>
    <property type="match status" value="1"/>
</dbReference>
<dbReference type="FunFam" id="3.10.20.600:FF:000003">
    <property type="entry name" value="NADH-quinone oxidoreductase subunit F"/>
    <property type="match status" value="1"/>
</dbReference>
<dbReference type="InterPro" id="IPR019575">
    <property type="entry name" value="Nuop51_4Fe4S-bd"/>
</dbReference>
<dbReference type="Gene3D" id="3.10.20.600">
    <property type="match status" value="1"/>
</dbReference>
<dbReference type="Pfam" id="PF01512">
    <property type="entry name" value="Complex1_51K"/>
    <property type="match status" value="1"/>
</dbReference>
<keyword evidence="9" id="KW-1278">Translocase</keyword>
<evidence type="ECO:0000256" key="7">
    <source>
        <dbReference type="ARBA" id="ARBA00022719"/>
    </source>
</evidence>
<evidence type="ECO:0000256" key="8">
    <source>
        <dbReference type="ARBA" id="ARBA00022723"/>
    </source>
</evidence>
<dbReference type="GO" id="GO:0051539">
    <property type="term" value="F:4 iron, 4 sulfur cluster binding"/>
    <property type="evidence" value="ECO:0007669"/>
    <property type="project" value="UniProtKB-UniRule"/>
</dbReference>
<dbReference type="PROSITE" id="PS00645">
    <property type="entry name" value="COMPLEX1_51K_2"/>
    <property type="match status" value="1"/>
</dbReference>
<evidence type="ECO:0000256" key="3">
    <source>
        <dbReference type="ARBA" id="ARBA00007523"/>
    </source>
</evidence>
<dbReference type="InterPro" id="IPR011538">
    <property type="entry name" value="Nuo51_FMN-bd"/>
</dbReference>
<dbReference type="InterPro" id="IPR054765">
    <property type="entry name" value="SLBB_dom"/>
</dbReference>
<dbReference type="SUPFAM" id="SSF140490">
    <property type="entry name" value="Nqo1C-terminal domain-like"/>
    <property type="match status" value="1"/>
</dbReference>
<comment type="cofactor">
    <cofactor evidence="1 14">
        <name>FMN</name>
        <dbReference type="ChEBI" id="CHEBI:58210"/>
    </cofactor>
</comment>
<comment type="caution">
    <text evidence="16">The sequence shown here is derived from an EMBL/GenBank/DDBJ whole genome shotgun (WGS) entry which is preliminary data.</text>
</comment>
<dbReference type="GO" id="GO:0010181">
    <property type="term" value="F:FMN binding"/>
    <property type="evidence" value="ECO:0007669"/>
    <property type="project" value="InterPro"/>
</dbReference>
<gene>
    <name evidence="16" type="primary">nuoF</name>
    <name evidence="16" type="ORF">DCC88_08825</name>
</gene>
<keyword evidence="17" id="KW-1185">Reference proteome</keyword>
<evidence type="ECO:0000256" key="10">
    <source>
        <dbReference type="ARBA" id="ARBA00023004"/>
    </source>
</evidence>
<dbReference type="RefSeq" id="WP_338635455.1">
    <property type="nucleotide sequence ID" value="NZ_CP146516.1"/>
</dbReference>
<dbReference type="EC" id="7.1.1.-" evidence="14"/>
<dbReference type="Proteomes" id="UP000253934">
    <property type="component" value="Unassembled WGS sequence"/>
</dbReference>
<dbReference type="PANTHER" id="PTHR43578:SF3">
    <property type="entry name" value="NADH-QUINONE OXIDOREDUCTASE SUBUNIT F"/>
    <property type="match status" value="1"/>
</dbReference>
<keyword evidence="6 14" id="KW-0288">FMN</keyword>
<reference evidence="16" key="1">
    <citation type="submission" date="2018-04" db="EMBL/GenBank/DDBJ databases">
        <title>Draft genome sequence of the Candidatus Spirobacillus cienkowskii, a pathogen of freshwater Daphnia species, reconstructed from hemolymph metagenomic reads.</title>
        <authorList>
            <person name="Bresciani L."/>
            <person name="Lemos L.N."/>
            <person name="Wale N."/>
            <person name="Lin J.Y."/>
            <person name="Fernandes G.R."/>
            <person name="Duffy M.A."/>
            <person name="Rodrigues J.M."/>
        </authorList>
    </citation>
    <scope>NUCLEOTIDE SEQUENCE [LARGE SCALE GENOMIC DNA]</scope>
    <source>
        <strain evidence="16">Binning01</strain>
    </source>
</reference>
<comment type="catalytic activity">
    <reaction evidence="13 14">
        <text>a quinone + NADH + 5 H(+)(in) = a quinol + NAD(+) + 4 H(+)(out)</text>
        <dbReference type="Rhea" id="RHEA:57888"/>
        <dbReference type="ChEBI" id="CHEBI:15378"/>
        <dbReference type="ChEBI" id="CHEBI:24646"/>
        <dbReference type="ChEBI" id="CHEBI:57540"/>
        <dbReference type="ChEBI" id="CHEBI:57945"/>
        <dbReference type="ChEBI" id="CHEBI:132124"/>
    </reaction>
</comment>
<keyword evidence="5 14" id="KW-0285">Flavoprotein</keyword>
<dbReference type="Pfam" id="PF10589">
    <property type="entry name" value="NADH_4Fe-4S"/>
    <property type="match status" value="1"/>
</dbReference>
<keyword evidence="4 14" id="KW-0004">4Fe-4S</keyword>
<dbReference type="FunFam" id="1.20.1440.230:FF:000001">
    <property type="entry name" value="Mitochondrial NADH dehydrogenase flavoprotein 1"/>
    <property type="match status" value="1"/>
</dbReference>
<evidence type="ECO:0000256" key="11">
    <source>
        <dbReference type="ARBA" id="ARBA00023014"/>
    </source>
</evidence>
<dbReference type="GO" id="GO:0016491">
    <property type="term" value="F:oxidoreductase activity"/>
    <property type="evidence" value="ECO:0007669"/>
    <property type="project" value="UniProtKB-KW"/>
</dbReference>
<dbReference type="NCBIfam" id="NF010120">
    <property type="entry name" value="PRK13596.1"/>
    <property type="match status" value="1"/>
</dbReference>
<accession>A0A369KQQ9</accession>
<dbReference type="GO" id="GO:0008137">
    <property type="term" value="F:NADH dehydrogenase (ubiquinone) activity"/>
    <property type="evidence" value="ECO:0007669"/>
    <property type="project" value="InterPro"/>
</dbReference>
<evidence type="ECO:0000256" key="13">
    <source>
        <dbReference type="ARBA" id="ARBA00047712"/>
    </source>
</evidence>
<keyword evidence="16" id="KW-0560">Oxidoreductase</keyword>
<feature type="domain" description="NADH-ubiquinone oxidoreductase 51kDa subunit iron-sulphur binding" evidence="15">
    <location>
        <begin position="342"/>
        <end position="387"/>
    </location>
</feature>
<dbReference type="EMBL" id="QOVW01000077">
    <property type="protein sequence ID" value="RDB35720.1"/>
    <property type="molecule type" value="Genomic_DNA"/>
</dbReference>
<dbReference type="FunFam" id="3.40.50.11540:FF:000001">
    <property type="entry name" value="NADH dehydrogenase [ubiquinone] flavoprotein 1, mitochondrial"/>
    <property type="match status" value="1"/>
</dbReference>
<dbReference type="Gene3D" id="1.20.1440.230">
    <property type="entry name" value="NADH-ubiquinone oxidoreductase 51kDa subunit, iron-sulphur binding domain"/>
    <property type="match status" value="1"/>
</dbReference>
<organism evidence="16 17">
    <name type="scientific">Spirobacillus cienkowskii</name>
    <dbReference type="NCBI Taxonomy" id="495820"/>
    <lineage>
        <taxon>Bacteria</taxon>
        <taxon>Pseudomonadati</taxon>
        <taxon>Bdellovibrionota</taxon>
        <taxon>Oligoflexia</taxon>
        <taxon>Silvanigrellales</taxon>
        <taxon>Spirobacillus</taxon>
    </lineage>
</organism>
<dbReference type="GO" id="GO:0048038">
    <property type="term" value="F:quinone binding"/>
    <property type="evidence" value="ECO:0007669"/>
    <property type="project" value="UniProtKB-KW"/>
</dbReference>
<dbReference type="SMART" id="SM00928">
    <property type="entry name" value="NADH_4Fe-4S"/>
    <property type="match status" value="1"/>
</dbReference>
<dbReference type="Gene3D" id="3.40.50.11540">
    <property type="entry name" value="NADH-ubiquinone oxidoreductase 51kDa subunit"/>
    <property type="match status" value="1"/>
</dbReference>
<dbReference type="NCBIfam" id="TIGR01959">
    <property type="entry name" value="nuoF_fam"/>
    <property type="match status" value="1"/>
</dbReference>
<evidence type="ECO:0000256" key="9">
    <source>
        <dbReference type="ARBA" id="ARBA00022967"/>
    </source>
</evidence>
<keyword evidence="11 14" id="KW-0411">Iron-sulfur</keyword>
<dbReference type="SUPFAM" id="SSF142984">
    <property type="entry name" value="Nqo1 middle domain-like"/>
    <property type="match status" value="1"/>
</dbReference>
<keyword evidence="8 14" id="KW-0479">Metal-binding</keyword>
<dbReference type="GO" id="GO:0051287">
    <property type="term" value="F:NAD binding"/>
    <property type="evidence" value="ECO:0007669"/>
    <property type="project" value="UniProtKB-UniRule"/>
</dbReference>
<dbReference type="InterPro" id="IPR037225">
    <property type="entry name" value="Nuo51_FMN-bd_sf"/>
</dbReference>
<evidence type="ECO:0000256" key="2">
    <source>
        <dbReference type="ARBA" id="ARBA00001966"/>
    </source>
</evidence>
<comment type="similarity">
    <text evidence="3 14">Belongs to the complex I 51 kDa subunit family.</text>
</comment>
<sequence>MPVIKNEYQGRKPDEFRILLGLEGHSNPRDLQTYKEKSNGYKALEKVLKDKMSPDDVINVVKASGLRGRGGAGFPTGLKWSFVPKGPGEKYLITNFDEGEPGTYKDCYIAELTPHSLVEGKIIASYAIGAQKSYIYIRGEFYNEIKWCEKAIRDAYDAGYLGENIMGSGFTHHMDVYSGAGAYICGEETGLISSLEGKKGQPKLKPPFPAVKGYLGKPTVVNNVESLAVVPWIIYNGADAYKKFGTEKSPGTKLFNVSGPIARPGCYEIPLGYPLMRFLNEDCGGLIGGKKLKAVIPGGSSAPVLTAKECENVTLDYESIAAAGSMLGSGAIIVIPEDVKMPDVLENLMDFYSHESCGQCTPCREGTGWLYKMSKHILKGNANKDDLARINTVANNMRGKTICVLSDAAADPARAIIAKFAHEFEPYLKG</sequence>
<evidence type="ECO:0000256" key="5">
    <source>
        <dbReference type="ARBA" id="ARBA00022630"/>
    </source>
</evidence>
<dbReference type="InterPro" id="IPR037207">
    <property type="entry name" value="Nuop51_4Fe4S-bd_sf"/>
</dbReference>
<keyword evidence="7 14" id="KW-0874">Quinone</keyword>
<evidence type="ECO:0000256" key="14">
    <source>
        <dbReference type="RuleBase" id="RU364066"/>
    </source>
</evidence>
<dbReference type="AlphaFoldDB" id="A0A369KQQ9"/>
<evidence type="ECO:0000313" key="16">
    <source>
        <dbReference type="EMBL" id="RDB35720.1"/>
    </source>
</evidence>